<keyword evidence="4" id="KW-1185">Reference proteome</keyword>
<dbReference type="STRING" id="311180.SAMN04488050_1034"/>
<proteinExistence type="predicted"/>
<evidence type="ECO:0000256" key="1">
    <source>
        <dbReference type="PROSITE-ProRule" id="PRU00169"/>
    </source>
</evidence>
<dbReference type="GO" id="GO:0000160">
    <property type="term" value="P:phosphorelay signal transduction system"/>
    <property type="evidence" value="ECO:0007669"/>
    <property type="project" value="InterPro"/>
</dbReference>
<dbReference type="InterPro" id="IPR011006">
    <property type="entry name" value="CheY-like_superfamily"/>
</dbReference>
<dbReference type="InterPro" id="IPR001789">
    <property type="entry name" value="Sig_transdc_resp-reg_receiver"/>
</dbReference>
<organism evidence="3 4">
    <name type="scientific">Alloyangia pacifica</name>
    <dbReference type="NCBI Taxonomy" id="311180"/>
    <lineage>
        <taxon>Bacteria</taxon>
        <taxon>Pseudomonadati</taxon>
        <taxon>Pseudomonadota</taxon>
        <taxon>Alphaproteobacteria</taxon>
        <taxon>Rhodobacterales</taxon>
        <taxon>Roseobacteraceae</taxon>
        <taxon>Alloyangia</taxon>
    </lineage>
</organism>
<protein>
    <submittedName>
        <fullName evidence="3">Response regulator receiver domain-containing protein</fullName>
    </submittedName>
</protein>
<evidence type="ECO:0000313" key="3">
    <source>
        <dbReference type="EMBL" id="SFS62607.1"/>
    </source>
</evidence>
<dbReference type="Gene3D" id="3.40.50.2300">
    <property type="match status" value="1"/>
</dbReference>
<dbReference type="OrthoDB" id="582170at2"/>
<gene>
    <name evidence="3" type="ORF">SAMN04488050_1034</name>
</gene>
<evidence type="ECO:0000313" key="4">
    <source>
        <dbReference type="Proteomes" id="UP000199392"/>
    </source>
</evidence>
<name>A0A1I6RCZ8_9RHOB</name>
<evidence type="ECO:0000259" key="2">
    <source>
        <dbReference type="PROSITE" id="PS50110"/>
    </source>
</evidence>
<dbReference type="RefSeq" id="WP_092422466.1">
    <property type="nucleotide sequence ID" value="NZ_FNCL01000003.1"/>
</dbReference>
<feature type="domain" description="Response regulatory" evidence="2">
    <location>
        <begin position="14"/>
        <end position="125"/>
    </location>
</feature>
<sequence length="130" mass="13968">MSLTSGEKTPGRGRVMICEDEVIVAMDLQMLVEDFGYEVIGPFPGLAEAFAALGDSRPDIALLDVRLKDGEVFPLADRLREMGVGLVFQSGHVYDDEIHAKYPQAGCCLKPISPSGLRLALETAETVGTA</sequence>
<dbReference type="Proteomes" id="UP000199392">
    <property type="component" value="Unassembled WGS sequence"/>
</dbReference>
<accession>A0A1I6RCZ8</accession>
<feature type="modified residue" description="4-aspartylphosphate" evidence="1">
    <location>
        <position position="64"/>
    </location>
</feature>
<dbReference type="PROSITE" id="PS50110">
    <property type="entry name" value="RESPONSE_REGULATORY"/>
    <property type="match status" value="1"/>
</dbReference>
<keyword evidence="1" id="KW-0597">Phosphoprotein</keyword>
<reference evidence="4" key="1">
    <citation type="submission" date="2016-10" db="EMBL/GenBank/DDBJ databases">
        <authorList>
            <person name="Varghese N."/>
            <person name="Submissions S."/>
        </authorList>
    </citation>
    <scope>NUCLEOTIDE SEQUENCE [LARGE SCALE GENOMIC DNA]</scope>
    <source>
        <strain evidence="4">DSM 26894</strain>
    </source>
</reference>
<dbReference type="SMART" id="SM00448">
    <property type="entry name" value="REC"/>
    <property type="match status" value="1"/>
</dbReference>
<dbReference type="SUPFAM" id="SSF52172">
    <property type="entry name" value="CheY-like"/>
    <property type="match status" value="1"/>
</dbReference>
<dbReference type="AlphaFoldDB" id="A0A1I6RCZ8"/>
<dbReference type="EMBL" id="FOZW01000003">
    <property type="protein sequence ID" value="SFS62607.1"/>
    <property type="molecule type" value="Genomic_DNA"/>
</dbReference>